<dbReference type="InterPro" id="IPR002792">
    <property type="entry name" value="TRAM_dom"/>
</dbReference>
<keyword evidence="4 6" id="KW-0949">S-adenosyl-L-methionine</keyword>
<protein>
    <submittedName>
        <fullName evidence="9">Class I SAM-dependent RNA methyltransferase</fullName>
    </submittedName>
</protein>
<dbReference type="Proteomes" id="UP000264310">
    <property type="component" value="Unassembled WGS sequence"/>
</dbReference>
<feature type="binding site" evidence="6">
    <location>
        <position position="294"/>
    </location>
    <ligand>
        <name>S-adenosyl-L-methionine</name>
        <dbReference type="ChEBI" id="CHEBI:59789"/>
    </ligand>
</feature>
<evidence type="ECO:0000256" key="1">
    <source>
        <dbReference type="ARBA" id="ARBA00022485"/>
    </source>
</evidence>
<feature type="binding site" evidence="6">
    <location>
        <position position="247"/>
    </location>
    <ligand>
        <name>S-adenosyl-L-methionine</name>
        <dbReference type="ChEBI" id="CHEBI:59789"/>
    </ligand>
</feature>
<keyword evidence="3 6" id="KW-0808">Transferase</keyword>
<evidence type="ECO:0000256" key="7">
    <source>
        <dbReference type="PROSITE-ProRule" id="PRU10015"/>
    </source>
</evidence>
<gene>
    <name evidence="9" type="ORF">DYI37_08385</name>
</gene>
<proteinExistence type="inferred from homology"/>
<dbReference type="SUPFAM" id="SSF50249">
    <property type="entry name" value="Nucleic acid-binding proteins"/>
    <property type="match status" value="1"/>
</dbReference>
<dbReference type="InterPro" id="IPR010280">
    <property type="entry name" value="U5_MeTrfase_fam"/>
</dbReference>
<evidence type="ECO:0000313" key="9">
    <source>
        <dbReference type="EMBL" id="RFC64333.1"/>
    </source>
</evidence>
<dbReference type="Gene3D" id="2.40.50.1070">
    <property type="match status" value="1"/>
</dbReference>
<dbReference type="GO" id="GO:0070041">
    <property type="term" value="F:rRNA (uridine-C5-)-methyltransferase activity"/>
    <property type="evidence" value="ECO:0007669"/>
    <property type="project" value="TreeGrafter"/>
</dbReference>
<dbReference type="PANTHER" id="PTHR11061:SF49">
    <property type="entry name" value="23S RRNA (URACIL(1939)-C(5))-METHYLTRANSFERASE RLMD"/>
    <property type="match status" value="1"/>
</dbReference>
<comment type="caution">
    <text evidence="9">The sequence shown here is derived from an EMBL/GenBank/DDBJ whole genome shotgun (WGS) entry which is preliminary data.</text>
</comment>
<dbReference type="PROSITE" id="PS01230">
    <property type="entry name" value="TRMA_1"/>
    <property type="match status" value="1"/>
</dbReference>
<dbReference type="InterPro" id="IPR030390">
    <property type="entry name" value="MeTrfase_TrmA_AS"/>
</dbReference>
<dbReference type="SUPFAM" id="SSF53335">
    <property type="entry name" value="S-adenosyl-L-methionine-dependent methyltransferases"/>
    <property type="match status" value="1"/>
</dbReference>
<comment type="similarity">
    <text evidence="6">Belongs to the class I-like SAM-binding methyltransferase superfamily. RNA M5U methyltransferase family.</text>
</comment>
<dbReference type="RefSeq" id="WP_116682749.1">
    <property type="nucleotide sequence ID" value="NZ_QURL01000003.1"/>
</dbReference>
<keyword evidence="5" id="KW-0411">Iron-sulfur</keyword>
<name>A0A371X534_9HYPH</name>
<feature type="domain" description="TRAM" evidence="8">
    <location>
        <begin position="1"/>
        <end position="54"/>
    </location>
</feature>
<dbReference type="EMBL" id="QURL01000003">
    <property type="protein sequence ID" value="RFC64333.1"/>
    <property type="molecule type" value="Genomic_DNA"/>
</dbReference>
<evidence type="ECO:0000313" key="10">
    <source>
        <dbReference type="Proteomes" id="UP000264310"/>
    </source>
</evidence>
<evidence type="ECO:0000256" key="2">
    <source>
        <dbReference type="ARBA" id="ARBA00022603"/>
    </source>
</evidence>
<evidence type="ECO:0000256" key="4">
    <source>
        <dbReference type="ARBA" id="ARBA00022691"/>
    </source>
</evidence>
<feature type="binding site" evidence="6">
    <location>
        <position position="342"/>
    </location>
    <ligand>
        <name>S-adenosyl-L-methionine</name>
        <dbReference type="ChEBI" id="CHEBI:59789"/>
    </ligand>
</feature>
<sequence>MSRTLTIERLGAQGDGVAEDAGGPLYVPFTLPGERVRADILKGEKRGAPIEIIEASPERVEPDCPHFGTCGGCELQHASPAFYAEYKRAIVAEALSRQGIETDVKPLVPCAPGTRRRVVLTAVRGDRTPVLGFHEAHSDRVVAIGPCPVAMPGIVAALPALEKLAAMLLDRKAPLKLTVTQTASGLDVAASDAAKLNEERRRQAVAHALASNFARLAVDGEILMKARQPHVFFGKVAVAPPAGGFLQAVTAAEDAMAALVAGHLAKSKRIADLFSGSGAFALRLAARARVHAVEAEAGALAALDEGFRMAEGLKPVTSERRDLYRRPMTVKELKAYDGVVFDPPRAGAEAVSQALAASPVKRVAAVSCNPQTLARDLRILLDGGYRLVSVTPIDQFLWSHHVEAVALLERGR</sequence>
<dbReference type="GO" id="GO:0070475">
    <property type="term" value="P:rRNA base methylation"/>
    <property type="evidence" value="ECO:0007669"/>
    <property type="project" value="TreeGrafter"/>
</dbReference>
<evidence type="ECO:0000256" key="3">
    <source>
        <dbReference type="ARBA" id="ARBA00022679"/>
    </source>
</evidence>
<dbReference type="Pfam" id="PF05958">
    <property type="entry name" value="tRNA_U5-meth_tr"/>
    <property type="match status" value="1"/>
</dbReference>
<organism evidence="9 10">
    <name type="scientific">Fulvimarina endophytica</name>
    <dbReference type="NCBI Taxonomy" id="2293836"/>
    <lineage>
        <taxon>Bacteria</taxon>
        <taxon>Pseudomonadati</taxon>
        <taxon>Pseudomonadota</taxon>
        <taxon>Alphaproteobacteria</taxon>
        <taxon>Hyphomicrobiales</taxon>
        <taxon>Aurantimonadaceae</taxon>
        <taxon>Fulvimarina</taxon>
    </lineage>
</organism>
<dbReference type="Gene3D" id="3.40.50.150">
    <property type="entry name" value="Vaccinia Virus protein VP39"/>
    <property type="match status" value="1"/>
</dbReference>
<keyword evidence="2 6" id="KW-0489">Methyltransferase</keyword>
<keyword evidence="1" id="KW-0408">Iron</keyword>
<dbReference type="Gene3D" id="2.40.50.140">
    <property type="entry name" value="Nucleic acid-binding proteins"/>
    <property type="match status" value="1"/>
</dbReference>
<evidence type="ECO:0000256" key="5">
    <source>
        <dbReference type="ARBA" id="ARBA00023014"/>
    </source>
</evidence>
<dbReference type="InterPro" id="IPR012340">
    <property type="entry name" value="NA-bd_OB-fold"/>
</dbReference>
<dbReference type="PROSITE" id="PS51687">
    <property type="entry name" value="SAM_MT_RNA_M5U"/>
    <property type="match status" value="1"/>
</dbReference>
<dbReference type="PANTHER" id="PTHR11061">
    <property type="entry name" value="RNA M5U METHYLTRANSFERASE"/>
    <property type="match status" value="1"/>
</dbReference>
<feature type="binding site" evidence="6">
    <location>
        <position position="274"/>
    </location>
    <ligand>
        <name>S-adenosyl-L-methionine</name>
        <dbReference type="ChEBI" id="CHEBI:59789"/>
    </ligand>
</feature>
<dbReference type="PROSITE" id="PS50926">
    <property type="entry name" value="TRAM"/>
    <property type="match status" value="1"/>
</dbReference>
<evidence type="ECO:0000256" key="6">
    <source>
        <dbReference type="PROSITE-ProRule" id="PRU01024"/>
    </source>
</evidence>
<dbReference type="GO" id="GO:0051539">
    <property type="term" value="F:4 iron, 4 sulfur cluster binding"/>
    <property type="evidence" value="ECO:0007669"/>
    <property type="project" value="UniProtKB-KW"/>
</dbReference>
<dbReference type="AlphaFoldDB" id="A0A371X534"/>
<dbReference type="OrthoDB" id="9804590at2"/>
<feature type="active site" description="Nucleophile" evidence="6">
    <location>
        <position position="368"/>
    </location>
</feature>
<keyword evidence="10" id="KW-1185">Reference proteome</keyword>
<accession>A0A371X534</accession>
<evidence type="ECO:0000259" key="8">
    <source>
        <dbReference type="PROSITE" id="PS50926"/>
    </source>
</evidence>
<keyword evidence="1" id="KW-0004">4Fe-4S</keyword>
<keyword evidence="1" id="KW-0479">Metal-binding</keyword>
<reference evidence="9 10" key="1">
    <citation type="submission" date="2018-08" db="EMBL/GenBank/DDBJ databases">
        <title>Fulvimarina sp. 85, whole genome shotgun sequence.</title>
        <authorList>
            <person name="Tuo L."/>
        </authorList>
    </citation>
    <scope>NUCLEOTIDE SEQUENCE [LARGE SCALE GENOMIC DNA]</scope>
    <source>
        <strain evidence="9 10">85</strain>
    </source>
</reference>
<feature type="active site" evidence="7">
    <location>
        <position position="368"/>
    </location>
</feature>
<dbReference type="InterPro" id="IPR029063">
    <property type="entry name" value="SAM-dependent_MTases_sf"/>
</dbReference>